<dbReference type="OrthoDB" id="7531at2157"/>
<dbReference type="Gene3D" id="3.40.50.1820">
    <property type="entry name" value="alpha/beta hydrolase"/>
    <property type="match status" value="1"/>
</dbReference>
<dbReference type="PANTHER" id="PTHR43798">
    <property type="entry name" value="MONOACYLGLYCEROL LIPASE"/>
    <property type="match status" value="1"/>
</dbReference>
<name>K2R687_METFP</name>
<dbReference type="InterPro" id="IPR050266">
    <property type="entry name" value="AB_hydrolase_sf"/>
</dbReference>
<dbReference type="Proteomes" id="UP000007360">
    <property type="component" value="Unassembled WGS sequence"/>
</dbReference>
<dbReference type="PANTHER" id="PTHR43798:SF5">
    <property type="entry name" value="MONOACYLGLYCEROL LIPASE ABHD6"/>
    <property type="match status" value="1"/>
</dbReference>
<comment type="caution">
    <text evidence="2">The sequence shown here is derived from an EMBL/GenBank/DDBJ whole genome shotgun (WGS) entry which is preliminary data.</text>
</comment>
<evidence type="ECO:0000313" key="3">
    <source>
        <dbReference type="Proteomes" id="UP000007360"/>
    </source>
</evidence>
<dbReference type="GO" id="GO:0047372">
    <property type="term" value="F:monoacylglycerol lipase activity"/>
    <property type="evidence" value="ECO:0007669"/>
    <property type="project" value="TreeGrafter"/>
</dbReference>
<proteinExistence type="predicted"/>
<reference evidence="2 3" key="1">
    <citation type="journal article" date="2012" name="J. Bacteriol.">
        <title>Draft genome sequence of Methanobacterium formicicum DSM 3637, an archaebacterium isolated from the methane producer amoeba Pelomyxa palustris.</title>
        <authorList>
            <person name="Gutierrez G."/>
        </authorList>
    </citation>
    <scope>NUCLEOTIDE SEQUENCE [LARGE SCALE GENOMIC DNA]</scope>
    <source>
        <strain evidence="3">DSM 3637 / PP1</strain>
    </source>
</reference>
<dbReference type="InterPro" id="IPR029058">
    <property type="entry name" value="AB_hydrolase_fold"/>
</dbReference>
<dbReference type="GO" id="GO:0016020">
    <property type="term" value="C:membrane"/>
    <property type="evidence" value="ECO:0007669"/>
    <property type="project" value="TreeGrafter"/>
</dbReference>
<keyword evidence="3" id="KW-1185">Reference proteome</keyword>
<keyword evidence="2" id="KW-0378">Hydrolase</keyword>
<dbReference type="GO" id="GO:0046464">
    <property type="term" value="P:acylglycerol catabolic process"/>
    <property type="evidence" value="ECO:0007669"/>
    <property type="project" value="TreeGrafter"/>
</dbReference>
<dbReference type="RefSeq" id="WP_004029310.1">
    <property type="nucleotide sequence ID" value="NZ_AMPO01000001.1"/>
</dbReference>
<dbReference type="PATRIC" id="fig|1204725.3.peg.130"/>
<gene>
    <name evidence="2" type="ORF">A994_00660</name>
</gene>
<dbReference type="EMBL" id="AMPO01000001">
    <property type="protein sequence ID" value="EKF86752.1"/>
    <property type="molecule type" value="Genomic_DNA"/>
</dbReference>
<dbReference type="InterPro" id="IPR000073">
    <property type="entry name" value="AB_hydrolase_1"/>
</dbReference>
<dbReference type="SUPFAM" id="SSF53474">
    <property type="entry name" value="alpha/beta-Hydrolases"/>
    <property type="match status" value="1"/>
</dbReference>
<feature type="domain" description="AB hydrolase-1" evidence="1">
    <location>
        <begin position="16"/>
        <end position="242"/>
    </location>
</feature>
<dbReference type="AlphaFoldDB" id="K2R687"/>
<protein>
    <submittedName>
        <fullName evidence="2">Alpha/beta hydrolase</fullName>
    </submittedName>
</protein>
<dbReference type="Pfam" id="PF12697">
    <property type="entry name" value="Abhydrolase_6"/>
    <property type="match status" value="1"/>
</dbReference>
<evidence type="ECO:0000259" key="1">
    <source>
        <dbReference type="Pfam" id="PF12697"/>
    </source>
</evidence>
<accession>K2R687</accession>
<evidence type="ECO:0000313" key="2">
    <source>
        <dbReference type="EMBL" id="EKF86752.1"/>
    </source>
</evidence>
<sequence length="265" mass="29701">MGLFIQETGHQNSETIVFLHGGGMAGWIWDEQVKDFNDYHCLIPDLPEHGQSAEVKPFSIEGAAEMVVDLIRTRAHNGKAHMVGLSLGAQIIVQILATHPEVVDHAIISGTLIRGIPHEDVLLKLLDYTFKVYEPVKDTDFFIKANMRTYNISKSYFHKFKEATLQIKADSLHRILQENLFFKLPSGLEKANVPVLVMMGEKDYKVIKESALDLVNALPNSSAYIVPKVGHVWNMESPELFNHVLRNFITGKSLPSVLETLSNGL</sequence>
<organism evidence="2 3">
    <name type="scientific">Methanobacterium formicicum (strain DSM 3637 / PP1)</name>
    <dbReference type="NCBI Taxonomy" id="1204725"/>
    <lineage>
        <taxon>Archaea</taxon>
        <taxon>Methanobacteriati</taxon>
        <taxon>Methanobacteriota</taxon>
        <taxon>Methanomada group</taxon>
        <taxon>Methanobacteria</taxon>
        <taxon>Methanobacteriales</taxon>
        <taxon>Methanobacteriaceae</taxon>
        <taxon>Methanobacterium</taxon>
    </lineage>
</organism>